<dbReference type="InterPro" id="IPR016181">
    <property type="entry name" value="Acyl_CoA_acyltransferase"/>
</dbReference>
<sequence>MTLLAFQQEHYKQLIDWIDSAELNYLWGGPAYQYPLTVESVDAHCSQAEVEPYLYAHQGQAAGFVELYHHSNDIARICRVFVAPQFRGKGVAKTMLRALIGEARNQGYREITLCVFSHNHSAIRCYQSLGFVEVKREQGVREFDGESWELIHMVQKLQSN</sequence>
<dbReference type="PANTHER" id="PTHR13947">
    <property type="entry name" value="GNAT FAMILY N-ACETYLTRANSFERASE"/>
    <property type="match status" value="1"/>
</dbReference>
<protein>
    <submittedName>
        <fullName evidence="2">GCN5 family acetyltransferase</fullName>
    </submittedName>
</protein>
<proteinExistence type="predicted"/>
<dbReference type="CDD" id="cd04301">
    <property type="entry name" value="NAT_SF"/>
    <property type="match status" value="1"/>
</dbReference>
<dbReference type="GO" id="GO:0008080">
    <property type="term" value="F:N-acetyltransferase activity"/>
    <property type="evidence" value="ECO:0007669"/>
    <property type="project" value="InterPro"/>
</dbReference>
<reference evidence="2" key="1">
    <citation type="journal article" date="2015" name="BMC Genomics">
        <title>Genome mining reveals unlocked bioactive potential of marine Gram-negative bacteria.</title>
        <authorList>
            <person name="Machado H."/>
            <person name="Sonnenschein E.C."/>
            <person name="Melchiorsen J."/>
            <person name="Gram L."/>
        </authorList>
    </citation>
    <scope>NUCLEOTIDE SEQUENCE</scope>
    <source>
        <strain evidence="2">S2052</strain>
    </source>
</reference>
<dbReference type="EMBL" id="JXXR01000001">
    <property type="protein sequence ID" value="KJY77630.1"/>
    <property type="molecule type" value="Genomic_DNA"/>
</dbReference>
<name>A0A837GDA7_9VIBR</name>
<gene>
    <name evidence="2" type="ORF">TW71_00935</name>
</gene>
<accession>A0A837GDA7</accession>
<evidence type="ECO:0000256" key="1">
    <source>
        <dbReference type="ARBA" id="ARBA00022679"/>
    </source>
</evidence>
<organism evidence="2">
    <name type="scientific">Vibrio coralliilyticus</name>
    <dbReference type="NCBI Taxonomy" id="190893"/>
    <lineage>
        <taxon>Bacteria</taxon>
        <taxon>Pseudomonadati</taxon>
        <taxon>Pseudomonadota</taxon>
        <taxon>Gammaproteobacteria</taxon>
        <taxon>Vibrionales</taxon>
        <taxon>Vibrionaceae</taxon>
        <taxon>Vibrio</taxon>
    </lineage>
</organism>
<dbReference type="PROSITE" id="PS51186">
    <property type="entry name" value="GNAT"/>
    <property type="match status" value="1"/>
</dbReference>
<keyword evidence="1 2" id="KW-0808">Transferase</keyword>
<dbReference type="AlphaFoldDB" id="A0A837GDA7"/>
<dbReference type="PANTHER" id="PTHR13947:SF37">
    <property type="entry name" value="LD18367P"/>
    <property type="match status" value="1"/>
</dbReference>
<evidence type="ECO:0000313" key="2">
    <source>
        <dbReference type="EMBL" id="KJY77630.1"/>
    </source>
</evidence>
<dbReference type="SUPFAM" id="SSF55729">
    <property type="entry name" value="Acyl-CoA N-acyltransferases (Nat)"/>
    <property type="match status" value="1"/>
</dbReference>
<dbReference type="Pfam" id="PF00583">
    <property type="entry name" value="Acetyltransf_1"/>
    <property type="match status" value="1"/>
</dbReference>
<dbReference type="InterPro" id="IPR050769">
    <property type="entry name" value="NAT_camello-type"/>
</dbReference>
<dbReference type="Gene3D" id="3.40.630.30">
    <property type="match status" value="1"/>
</dbReference>
<comment type="caution">
    <text evidence="2">The sequence shown here is derived from an EMBL/GenBank/DDBJ whole genome shotgun (WGS) entry which is preliminary data.</text>
</comment>
<dbReference type="RefSeq" id="WP_045984672.1">
    <property type="nucleotide sequence ID" value="NZ_CP063051.1"/>
</dbReference>
<dbReference type="InterPro" id="IPR000182">
    <property type="entry name" value="GNAT_dom"/>
</dbReference>